<organism evidence="2 3">
    <name type="scientific">Coprinopsis marcescibilis</name>
    <name type="common">Agaric fungus</name>
    <name type="synonym">Psathyrella marcescibilis</name>
    <dbReference type="NCBI Taxonomy" id="230819"/>
    <lineage>
        <taxon>Eukaryota</taxon>
        <taxon>Fungi</taxon>
        <taxon>Dikarya</taxon>
        <taxon>Basidiomycota</taxon>
        <taxon>Agaricomycotina</taxon>
        <taxon>Agaricomycetes</taxon>
        <taxon>Agaricomycetidae</taxon>
        <taxon>Agaricales</taxon>
        <taxon>Agaricineae</taxon>
        <taxon>Psathyrellaceae</taxon>
        <taxon>Coprinopsis</taxon>
    </lineage>
</organism>
<dbReference type="EMBL" id="ML210155">
    <property type="protein sequence ID" value="TFK28575.1"/>
    <property type="molecule type" value="Genomic_DNA"/>
</dbReference>
<proteinExistence type="predicted"/>
<evidence type="ECO:0000313" key="2">
    <source>
        <dbReference type="EMBL" id="TFK28575.1"/>
    </source>
</evidence>
<keyword evidence="3" id="KW-1185">Reference proteome</keyword>
<keyword evidence="1" id="KW-0812">Transmembrane</keyword>
<protein>
    <submittedName>
        <fullName evidence="2">Uncharacterized protein</fullName>
    </submittedName>
</protein>
<keyword evidence="1" id="KW-0472">Membrane</keyword>
<gene>
    <name evidence="2" type="ORF">FA15DRAFT_43916</name>
</gene>
<sequence length="238" mass="26316">MDAQHEAFTTGLDRLSRDLETSLSQSNRLHASLDATILSSDSLSRRTAVVLAMVNTAADTIQVLESGHRSLITSVKNISFLTESLTFRVETGLEKLNASLSDIQSNSLFSRGTIEADWLAVVANRASGLLWTWLVSITVISPRSTIFALIRVVLGTCRSLLSALMAIILLFGFMVKRARAMAWGTSDPKTSHMSLVRAGYPSSHRVLGREQPKRPHMQPEVMSSRISRIPNRLLYSKY</sequence>
<dbReference type="Proteomes" id="UP000307440">
    <property type="component" value="Unassembled WGS sequence"/>
</dbReference>
<feature type="transmembrane region" description="Helical" evidence="1">
    <location>
        <begin position="118"/>
        <end position="140"/>
    </location>
</feature>
<evidence type="ECO:0000313" key="3">
    <source>
        <dbReference type="Proteomes" id="UP000307440"/>
    </source>
</evidence>
<evidence type="ECO:0000256" key="1">
    <source>
        <dbReference type="SAM" id="Phobius"/>
    </source>
</evidence>
<dbReference type="AlphaFoldDB" id="A0A5C3L7B0"/>
<name>A0A5C3L7B0_COPMA</name>
<keyword evidence="1" id="KW-1133">Transmembrane helix</keyword>
<accession>A0A5C3L7B0</accession>
<feature type="transmembrane region" description="Helical" evidence="1">
    <location>
        <begin position="146"/>
        <end position="171"/>
    </location>
</feature>
<reference evidence="2 3" key="1">
    <citation type="journal article" date="2019" name="Nat. Ecol. Evol.">
        <title>Megaphylogeny resolves global patterns of mushroom evolution.</title>
        <authorList>
            <person name="Varga T."/>
            <person name="Krizsan K."/>
            <person name="Foldi C."/>
            <person name="Dima B."/>
            <person name="Sanchez-Garcia M."/>
            <person name="Sanchez-Ramirez S."/>
            <person name="Szollosi G.J."/>
            <person name="Szarkandi J.G."/>
            <person name="Papp V."/>
            <person name="Albert L."/>
            <person name="Andreopoulos W."/>
            <person name="Angelini C."/>
            <person name="Antonin V."/>
            <person name="Barry K.W."/>
            <person name="Bougher N.L."/>
            <person name="Buchanan P."/>
            <person name="Buyck B."/>
            <person name="Bense V."/>
            <person name="Catcheside P."/>
            <person name="Chovatia M."/>
            <person name="Cooper J."/>
            <person name="Damon W."/>
            <person name="Desjardin D."/>
            <person name="Finy P."/>
            <person name="Geml J."/>
            <person name="Haridas S."/>
            <person name="Hughes K."/>
            <person name="Justo A."/>
            <person name="Karasinski D."/>
            <person name="Kautmanova I."/>
            <person name="Kiss B."/>
            <person name="Kocsube S."/>
            <person name="Kotiranta H."/>
            <person name="LaButti K.M."/>
            <person name="Lechner B.E."/>
            <person name="Liimatainen K."/>
            <person name="Lipzen A."/>
            <person name="Lukacs Z."/>
            <person name="Mihaltcheva S."/>
            <person name="Morgado L.N."/>
            <person name="Niskanen T."/>
            <person name="Noordeloos M.E."/>
            <person name="Ohm R.A."/>
            <person name="Ortiz-Santana B."/>
            <person name="Ovrebo C."/>
            <person name="Racz N."/>
            <person name="Riley R."/>
            <person name="Savchenko A."/>
            <person name="Shiryaev A."/>
            <person name="Soop K."/>
            <person name="Spirin V."/>
            <person name="Szebenyi C."/>
            <person name="Tomsovsky M."/>
            <person name="Tulloss R.E."/>
            <person name="Uehling J."/>
            <person name="Grigoriev I.V."/>
            <person name="Vagvolgyi C."/>
            <person name="Papp T."/>
            <person name="Martin F.M."/>
            <person name="Miettinen O."/>
            <person name="Hibbett D.S."/>
            <person name="Nagy L.G."/>
        </authorList>
    </citation>
    <scope>NUCLEOTIDE SEQUENCE [LARGE SCALE GENOMIC DNA]</scope>
    <source>
        <strain evidence="2 3">CBS 121175</strain>
    </source>
</reference>